<feature type="region of interest" description="Disordered" evidence="1">
    <location>
        <begin position="1"/>
        <end position="33"/>
    </location>
</feature>
<evidence type="ECO:0008006" key="4">
    <source>
        <dbReference type="Google" id="ProtNLM"/>
    </source>
</evidence>
<dbReference type="InterPro" id="IPR052343">
    <property type="entry name" value="Retrotransposon-Effector_Assoc"/>
</dbReference>
<feature type="region of interest" description="Disordered" evidence="1">
    <location>
        <begin position="108"/>
        <end position="128"/>
    </location>
</feature>
<dbReference type="AlphaFoldDB" id="A0A9D3W3V2"/>
<reference evidence="2 3" key="1">
    <citation type="journal article" date="2021" name="Plant Biotechnol. J.">
        <title>Multi-omics assisted identification of the key and species-specific regulatory components of drought-tolerant mechanisms in Gossypium stocksii.</title>
        <authorList>
            <person name="Yu D."/>
            <person name="Ke L."/>
            <person name="Zhang D."/>
            <person name="Wu Y."/>
            <person name="Sun Y."/>
            <person name="Mei J."/>
            <person name="Sun J."/>
            <person name="Sun Y."/>
        </authorList>
    </citation>
    <scope>NUCLEOTIDE SEQUENCE [LARGE SCALE GENOMIC DNA]</scope>
    <source>
        <strain evidence="3">cv. E1</strain>
        <tissue evidence="2">Leaf</tissue>
    </source>
</reference>
<comment type="caution">
    <text evidence="2">The sequence shown here is derived from an EMBL/GenBank/DDBJ whole genome shotgun (WGS) entry which is preliminary data.</text>
</comment>
<dbReference type="Proteomes" id="UP000828251">
    <property type="component" value="Unassembled WGS sequence"/>
</dbReference>
<keyword evidence="3" id="KW-1185">Reference proteome</keyword>
<dbReference type="OrthoDB" id="1751786at2759"/>
<gene>
    <name evidence="2" type="ORF">J1N35_011231</name>
</gene>
<feature type="compositionally biased region" description="Polar residues" evidence="1">
    <location>
        <begin position="1"/>
        <end position="11"/>
    </location>
</feature>
<proteinExistence type="predicted"/>
<name>A0A9D3W3V2_9ROSI</name>
<dbReference type="PANTHER" id="PTHR46890:SF48">
    <property type="entry name" value="RNA-DIRECTED DNA POLYMERASE"/>
    <property type="match status" value="1"/>
</dbReference>
<organism evidence="2 3">
    <name type="scientific">Gossypium stocksii</name>
    <dbReference type="NCBI Taxonomy" id="47602"/>
    <lineage>
        <taxon>Eukaryota</taxon>
        <taxon>Viridiplantae</taxon>
        <taxon>Streptophyta</taxon>
        <taxon>Embryophyta</taxon>
        <taxon>Tracheophyta</taxon>
        <taxon>Spermatophyta</taxon>
        <taxon>Magnoliopsida</taxon>
        <taxon>eudicotyledons</taxon>
        <taxon>Gunneridae</taxon>
        <taxon>Pentapetalae</taxon>
        <taxon>rosids</taxon>
        <taxon>malvids</taxon>
        <taxon>Malvales</taxon>
        <taxon>Malvaceae</taxon>
        <taxon>Malvoideae</taxon>
        <taxon>Gossypium</taxon>
    </lineage>
</organism>
<evidence type="ECO:0000256" key="1">
    <source>
        <dbReference type="SAM" id="MobiDB-lite"/>
    </source>
</evidence>
<protein>
    <recommendedName>
        <fullName evidence="4">Reverse transcriptase domain-containing protein</fullName>
    </recommendedName>
</protein>
<evidence type="ECO:0000313" key="2">
    <source>
        <dbReference type="EMBL" id="KAH1107463.1"/>
    </source>
</evidence>
<dbReference type="PANTHER" id="PTHR46890">
    <property type="entry name" value="NON-LTR RETROLELEMENT REVERSE TRANSCRIPTASE-LIKE PROTEIN-RELATED"/>
    <property type="match status" value="1"/>
</dbReference>
<evidence type="ECO:0000313" key="3">
    <source>
        <dbReference type="Proteomes" id="UP000828251"/>
    </source>
</evidence>
<accession>A0A9D3W3V2</accession>
<dbReference type="EMBL" id="JAIQCV010000004">
    <property type="protein sequence ID" value="KAH1107463.1"/>
    <property type="molecule type" value="Genomic_DNA"/>
</dbReference>
<sequence>MNVHNSMNDTDPSVGDNFQPLVSDLPKEGSSNSINNQEQHLVHFNPTFEGNSAINVVVKEGVLEATNHSVVVFKNNSKMESVSKGSRGSVCIPKIDLSRGVSNRQNFNAKASSSKGGPGNHFKNSDNPQVHFADSMKKVAELIASEFDGISAKEFLKKIGGHEEAGCTSDKFLRAVREYNNLDKPDVVSLLELRTRSKSPFQQEVLICNELENILHHEEMLWKHKSRCEWLNLGDHSTSYFHRRTIMRRKFNKITALRNADGEWTFNSEALKTEAVIFFQQLYGENPSSSRPLPSNHFPRLNLEYVKSLRKGITNEEIKTALFDMAPFKTPSSDCFQAAFFQNQWDNIRGTICEWAKKVFEGGTIDPKFNNTLIVLIPKVPNLENFSQFRPIRLCSVLYKLVMKIIANRFKSIFPKIIGQEQASFIAGRSIIDNVIIA</sequence>